<sequence>MIFLTCGTSSAPLCPRIESPKDFILTRYAGVWYEVYRHDINEISTKRENHTLTINSNVEPKHYRLKSLKKVLRHMRVHTEDIKTTAQDCIRHKLPTRWKSDLV</sequence>
<name>A0A815TAQ9_ADIRI</name>
<gene>
    <name evidence="1" type="ORF">EDS130_LOCUS42603</name>
</gene>
<proteinExistence type="predicted"/>
<organism evidence="1 2">
    <name type="scientific">Adineta ricciae</name>
    <name type="common">Rotifer</name>
    <dbReference type="NCBI Taxonomy" id="249248"/>
    <lineage>
        <taxon>Eukaryota</taxon>
        <taxon>Metazoa</taxon>
        <taxon>Spiralia</taxon>
        <taxon>Gnathifera</taxon>
        <taxon>Rotifera</taxon>
        <taxon>Eurotatoria</taxon>
        <taxon>Bdelloidea</taxon>
        <taxon>Adinetida</taxon>
        <taxon>Adinetidae</taxon>
        <taxon>Adineta</taxon>
    </lineage>
</organism>
<accession>A0A815TAQ9</accession>
<dbReference type="SUPFAM" id="SSF50814">
    <property type="entry name" value="Lipocalins"/>
    <property type="match status" value="1"/>
</dbReference>
<evidence type="ECO:0000313" key="1">
    <source>
        <dbReference type="EMBL" id="CAF1500559.1"/>
    </source>
</evidence>
<dbReference type="EMBL" id="CAJNOJ010000633">
    <property type="protein sequence ID" value="CAF1500559.1"/>
    <property type="molecule type" value="Genomic_DNA"/>
</dbReference>
<reference evidence="1" key="1">
    <citation type="submission" date="2021-02" db="EMBL/GenBank/DDBJ databases">
        <authorList>
            <person name="Nowell W R."/>
        </authorList>
    </citation>
    <scope>NUCLEOTIDE SEQUENCE</scope>
</reference>
<comment type="caution">
    <text evidence="1">The sequence shown here is derived from an EMBL/GenBank/DDBJ whole genome shotgun (WGS) entry which is preliminary data.</text>
</comment>
<dbReference type="GO" id="GO:0008289">
    <property type="term" value="F:lipid binding"/>
    <property type="evidence" value="ECO:0007669"/>
    <property type="project" value="UniProtKB-KW"/>
</dbReference>
<dbReference type="AlphaFoldDB" id="A0A815TAQ9"/>
<dbReference type="Gene3D" id="2.40.128.20">
    <property type="match status" value="1"/>
</dbReference>
<dbReference type="OrthoDB" id="565904at2759"/>
<dbReference type="Proteomes" id="UP000663852">
    <property type="component" value="Unassembled WGS sequence"/>
</dbReference>
<protein>
    <submittedName>
        <fullName evidence="1">Uncharacterized protein</fullName>
    </submittedName>
</protein>
<evidence type="ECO:0000313" key="2">
    <source>
        <dbReference type="Proteomes" id="UP000663852"/>
    </source>
</evidence>
<dbReference type="InterPro" id="IPR012674">
    <property type="entry name" value="Calycin"/>
</dbReference>